<accession>A0ABW4F744</accession>
<gene>
    <name evidence="2" type="ORF">ACFSJD_35350</name>
</gene>
<organism evidence="2 3">
    <name type="scientific">Pseudonocardia yunnanensis</name>
    <dbReference type="NCBI Taxonomy" id="58107"/>
    <lineage>
        <taxon>Bacteria</taxon>
        <taxon>Bacillati</taxon>
        <taxon>Actinomycetota</taxon>
        <taxon>Actinomycetes</taxon>
        <taxon>Pseudonocardiales</taxon>
        <taxon>Pseudonocardiaceae</taxon>
        <taxon>Pseudonocardia</taxon>
    </lineage>
</organism>
<dbReference type="InterPro" id="IPR032710">
    <property type="entry name" value="NTF2-like_dom_sf"/>
</dbReference>
<evidence type="ECO:0000313" key="3">
    <source>
        <dbReference type="Proteomes" id="UP001597114"/>
    </source>
</evidence>
<proteinExistence type="predicted"/>
<evidence type="ECO:0000313" key="2">
    <source>
        <dbReference type="EMBL" id="MFD1522813.1"/>
    </source>
</evidence>
<reference evidence="3" key="1">
    <citation type="journal article" date="2019" name="Int. J. Syst. Evol. Microbiol.">
        <title>The Global Catalogue of Microorganisms (GCM) 10K type strain sequencing project: providing services to taxonomists for standard genome sequencing and annotation.</title>
        <authorList>
            <consortium name="The Broad Institute Genomics Platform"/>
            <consortium name="The Broad Institute Genome Sequencing Center for Infectious Disease"/>
            <person name="Wu L."/>
            <person name="Ma J."/>
        </authorList>
    </citation>
    <scope>NUCLEOTIDE SEQUENCE [LARGE SCALE GENOMIC DNA]</scope>
    <source>
        <strain evidence="3">CCM 7043</strain>
    </source>
</reference>
<dbReference type="Proteomes" id="UP001597114">
    <property type="component" value="Unassembled WGS sequence"/>
</dbReference>
<comment type="caution">
    <text evidence="2">The sequence shown here is derived from an EMBL/GenBank/DDBJ whole genome shotgun (WGS) entry which is preliminary data.</text>
</comment>
<name>A0ABW4F744_9PSEU</name>
<dbReference type="RefSeq" id="WP_344721567.1">
    <property type="nucleotide sequence ID" value="NZ_BAAAUS010000008.1"/>
</dbReference>
<dbReference type="Gene3D" id="3.10.450.50">
    <property type="match status" value="1"/>
</dbReference>
<dbReference type="InterPro" id="IPR037401">
    <property type="entry name" value="SnoaL-like"/>
</dbReference>
<dbReference type="EMBL" id="JBHUCO010000049">
    <property type="protein sequence ID" value="MFD1522813.1"/>
    <property type="molecule type" value="Genomic_DNA"/>
</dbReference>
<keyword evidence="3" id="KW-1185">Reference proteome</keyword>
<protein>
    <submittedName>
        <fullName evidence="2">Nuclear transport factor 2 family protein</fullName>
    </submittedName>
</protein>
<dbReference type="Pfam" id="PF12680">
    <property type="entry name" value="SnoaL_2"/>
    <property type="match status" value="1"/>
</dbReference>
<evidence type="ECO:0000259" key="1">
    <source>
        <dbReference type="Pfam" id="PF12680"/>
    </source>
</evidence>
<dbReference type="SUPFAM" id="SSF54427">
    <property type="entry name" value="NTF2-like"/>
    <property type="match status" value="1"/>
</dbReference>
<sequence length="137" mass="15033">MTDTTVASSTRNLQAVERYIEFWNADTAEDQRRLASMTFVDDVQYTALIGVLSGPAALMGFRAQFIEHVGAATFQARESPQTHNDRVRLKWEIVTGEGKSFATGTDVIVIDADALISSVASFLDRAPEGFDPHAQHS</sequence>
<feature type="domain" description="SnoaL-like" evidence="1">
    <location>
        <begin position="16"/>
        <end position="117"/>
    </location>
</feature>